<evidence type="ECO:0000313" key="8">
    <source>
        <dbReference type="EMBL" id="KAJ8458831.1"/>
    </source>
</evidence>
<evidence type="ECO:0000256" key="5">
    <source>
        <dbReference type="ARBA" id="ARBA00023212"/>
    </source>
</evidence>
<keyword evidence="3" id="KW-0963">Cytoplasm</keyword>
<evidence type="ECO:0000313" key="9">
    <source>
        <dbReference type="Proteomes" id="UP001222027"/>
    </source>
</evidence>
<dbReference type="PANTHER" id="PTHR14326">
    <property type="entry name" value="TARGETING PROTEIN FOR XKLP2"/>
    <property type="match status" value="1"/>
</dbReference>
<dbReference type="GO" id="GO:0005880">
    <property type="term" value="C:nuclear microtubule"/>
    <property type="evidence" value="ECO:0007669"/>
    <property type="project" value="TreeGrafter"/>
</dbReference>
<evidence type="ECO:0000256" key="4">
    <source>
        <dbReference type="ARBA" id="ARBA00022701"/>
    </source>
</evidence>
<accession>A0AAV8NZI8</accession>
<keyword evidence="5" id="KW-0206">Cytoskeleton</keyword>
<feature type="region of interest" description="Disordered" evidence="6">
    <location>
        <begin position="162"/>
        <end position="231"/>
    </location>
</feature>
<dbReference type="GO" id="GO:0060236">
    <property type="term" value="P:regulation of mitotic spindle organization"/>
    <property type="evidence" value="ECO:0007669"/>
    <property type="project" value="InterPro"/>
</dbReference>
<comment type="similarity">
    <text evidence="2">Belongs to the TPX2 family.</text>
</comment>
<evidence type="ECO:0000259" key="7">
    <source>
        <dbReference type="Pfam" id="PF06886"/>
    </source>
</evidence>
<dbReference type="InterPro" id="IPR027329">
    <property type="entry name" value="TPX2_C"/>
</dbReference>
<dbReference type="AlphaFoldDB" id="A0AAV8NZI8"/>
<sequence length="371" mass="41942">MATHARKSQAPRCQTSEILKLSENLDPNLVVSTPCGRRMRSPATTLAKSKKSAPKTPVRTMSSSPAPVKENAKTPEGSKRLVVEDVEGKDLEGSSKARMMRRLMLEEAMRGLPEPGAGRVMYLVKTFERLLSISKETVGERSVEINRKVMNWALPGLQHPPRAKVTELSSSPVTRTTEFPPTEDDEDERLSCGSNETDVERKYQQNSTGSSGSRSRSKKLKVKKQQPFKLRTEQRGRFKEEQFIKMVKEVLLEKKRCTPIAQRLPWTTDEPEILIKPHIKEPTEAIDLILHSDSHAAERAEFDLHVAESMSFVEQMKTERERQKKLEEGEEIRRVGKELVLKAQPMPCFGQPSVPRKSTKPQTVPKIPLDS</sequence>
<evidence type="ECO:0000256" key="3">
    <source>
        <dbReference type="ARBA" id="ARBA00022490"/>
    </source>
</evidence>
<dbReference type="PANTHER" id="PTHR14326:SF58">
    <property type="entry name" value="TPX2 (TARGETING PROTEIN FOR XKLP2) PROTEIN FAMILY"/>
    <property type="match status" value="1"/>
</dbReference>
<feature type="compositionally biased region" description="Basic and acidic residues" evidence="6">
    <location>
        <begin position="70"/>
        <end position="79"/>
    </location>
</feature>
<keyword evidence="4" id="KW-0493">Microtubule</keyword>
<dbReference type="EMBL" id="JAQQAF010000009">
    <property type="protein sequence ID" value="KAJ8458831.1"/>
    <property type="molecule type" value="Genomic_DNA"/>
</dbReference>
<dbReference type="GO" id="GO:0030295">
    <property type="term" value="F:protein kinase activator activity"/>
    <property type="evidence" value="ECO:0007669"/>
    <property type="project" value="TreeGrafter"/>
</dbReference>
<keyword evidence="9" id="KW-1185">Reference proteome</keyword>
<gene>
    <name evidence="8" type="ORF">OPV22_031757</name>
</gene>
<reference evidence="8 9" key="1">
    <citation type="submission" date="2022-12" db="EMBL/GenBank/DDBJ databases">
        <title>Chromosome-scale assembly of the Ensete ventricosum genome.</title>
        <authorList>
            <person name="Dussert Y."/>
            <person name="Stocks J."/>
            <person name="Wendawek A."/>
            <person name="Woldeyes F."/>
            <person name="Nichols R.A."/>
            <person name="Borrell J.S."/>
        </authorList>
    </citation>
    <scope>NUCLEOTIDE SEQUENCE [LARGE SCALE GENOMIC DNA]</scope>
    <source>
        <strain evidence="9">cv. Maze</strain>
        <tissue evidence="8">Seeds</tissue>
    </source>
</reference>
<proteinExistence type="inferred from homology"/>
<dbReference type="GO" id="GO:0090307">
    <property type="term" value="P:mitotic spindle assembly"/>
    <property type="evidence" value="ECO:0007669"/>
    <property type="project" value="TreeGrafter"/>
</dbReference>
<organism evidence="8 9">
    <name type="scientific">Ensete ventricosum</name>
    <name type="common">Abyssinian banana</name>
    <name type="synonym">Musa ensete</name>
    <dbReference type="NCBI Taxonomy" id="4639"/>
    <lineage>
        <taxon>Eukaryota</taxon>
        <taxon>Viridiplantae</taxon>
        <taxon>Streptophyta</taxon>
        <taxon>Embryophyta</taxon>
        <taxon>Tracheophyta</taxon>
        <taxon>Spermatophyta</taxon>
        <taxon>Magnoliopsida</taxon>
        <taxon>Liliopsida</taxon>
        <taxon>Zingiberales</taxon>
        <taxon>Musaceae</taxon>
        <taxon>Ensete</taxon>
    </lineage>
</organism>
<dbReference type="GO" id="GO:0008017">
    <property type="term" value="F:microtubule binding"/>
    <property type="evidence" value="ECO:0007669"/>
    <property type="project" value="TreeGrafter"/>
</dbReference>
<protein>
    <recommendedName>
        <fullName evidence="7">TPX2 C-terminal domain-containing protein</fullName>
    </recommendedName>
</protein>
<evidence type="ECO:0000256" key="1">
    <source>
        <dbReference type="ARBA" id="ARBA00004245"/>
    </source>
</evidence>
<dbReference type="InterPro" id="IPR009675">
    <property type="entry name" value="TPX2_fam"/>
</dbReference>
<dbReference type="GO" id="GO:0005819">
    <property type="term" value="C:spindle"/>
    <property type="evidence" value="ECO:0007669"/>
    <property type="project" value="InterPro"/>
</dbReference>
<dbReference type="Pfam" id="PF06886">
    <property type="entry name" value="TPX2"/>
    <property type="match status" value="1"/>
</dbReference>
<feature type="region of interest" description="Disordered" evidence="6">
    <location>
        <begin position="32"/>
        <end position="79"/>
    </location>
</feature>
<feature type="domain" description="TPX2 C-terminal" evidence="7">
    <location>
        <begin position="290"/>
        <end position="363"/>
    </location>
</feature>
<name>A0AAV8NZI8_ENSVE</name>
<feature type="region of interest" description="Disordered" evidence="6">
    <location>
        <begin position="346"/>
        <end position="371"/>
    </location>
</feature>
<comment type="subcellular location">
    <subcellularLocation>
        <location evidence="1">Cytoplasm</location>
        <location evidence="1">Cytoskeleton</location>
    </subcellularLocation>
</comment>
<comment type="caution">
    <text evidence="8">The sequence shown here is derived from an EMBL/GenBank/DDBJ whole genome shotgun (WGS) entry which is preliminary data.</text>
</comment>
<feature type="compositionally biased region" description="Basic residues" evidence="6">
    <location>
        <begin position="215"/>
        <end position="226"/>
    </location>
</feature>
<dbReference type="Proteomes" id="UP001222027">
    <property type="component" value="Unassembled WGS sequence"/>
</dbReference>
<evidence type="ECO:0000256" key="6">
    <source>
        <dbReference type="SAM" id="MobiDB-lite"/>
    </source>
</evidence>
<evidence type="ECO:0000256" key="2">
    <source>
        <dbReference type="ARBA" id="ARBA00005885"/>
    </source>
</evidence>